<sequence>MHVVSATKRRRNQIQNTTATCSQGQHQIHRRLGVQWTSTGKNQRKIGDDRVCGDNGGGAEQWSRCVRTDLQRRRGGVCGDERGVVSGVVGAVVERG</sequence>
<accession>A0A103XJ73</accession>
<dbReference type="EMBL" id="LEKV01004911">
    <property type="protein sequence ID" value="KVH91684.1"/>
    <property type="molecule type" value="Genomic_DNA"/>
</dbReference>
<reference evidence="2 3" key="1">
    <citation type="journal article" date="2016" name="Sci. Rep.">
        <title>The genome sequence of the outbreeding globe artichoke constructed de novo incorporating a phase-aware low-pass sequencing strategy of F1 progeny.</title>
        <authorList>
            <person name="Scaglione D."/>
            <person name="Reyes-Chin-Wo S."/>
            <person name="Acquadro A."/>
            <person name="Froenicke L."/>
            <person name="Portis E."/>
            <person name="Beitel C."/>
            <person name="Tirone M."/>
            <person name="Mauro R."/>
            <person name="Lo Monaco A."/>
            <person name="Mauromicale G."/>
            <person name="Faccioli P."/>
            <person name="Cattivelli L."/>
            <person name="Rieseberg L."/>
            <person name="Michelmore R."/>
            <person name="Lanteri S."/>
        </authorList>
    </citation>
    <scope>NUCLEOTIDE SEQUENCE [LARGE SCALE GENOMIC DNA]</scope>
    <source>
        <strain evidence="2">2C</strain>
    </source>
</reference>
<comment type="caution">
    <text evidence="2">The sequence shown here is derived from an EMBL/GenBank/DDBJ whole genome shotgun (WGS) entry which is preliminary data.</text>
</comment>
<keyword evidence="3" id="KW-1185">Reference proteome</keyword>
<dbReference type="AlphaFoldDB" id="A0A103XJ73"/>
<gene>
    <name evidence="2" type="ORF">Ccrd_006284</name>
</gene>
<dbReference type="Proteomes" id="UP000243975">
    <property type="component" value="Unassembled WGS sequence"/>
</dbReference>
<evidence type="ECO:0000313" key="2">
    <source>
        <dbReference type="EMBL" id="KVH91684.1"/>
    </source>
</evidence>
<name>A0A103XJ73_CYNCS</name>
<evidence type="ECO:0000313" key="3">
    <source>
        <dbReference type="Proteomes" id="UP000243975"/>
    </source>
</evidence>
<evidence type="ECO:0000256" key="1">
    <source>
        <dbReference type="SAM" id="MobiDB-lite"/>
    </source>
</evidence>
<proteinExistence type="predicted"/>
<feature type="region of interest" description="Disordered" evidence="1">
    <location>
        <begin position="1"/>
        <end position="26"/>
    </location>
</feature>
<organism evidence="2 3">
    <name type="scientific">Cynara cardunculus var. scolymus</name>
    <name type="common">Globe artichoke</name>
    <name type="synonym">Cynara scolymus</name>
    <dbReference type="NCBI Taxonomy" id="59895"/>
    <lineage>
        <taxon>Eukaryota</taxon>
        <taxon>Viridiplantae</taxon>
        <taxon>Streptophyta</taxon>
        <taxon>Embryophyta</taxon>
        <taxon>Tracheophyta</taxon>
        <taxon>Spermatophyta</taxon>
        <taxon>Magnoliopsida</taxon>
        <taxon>eudicotyledons</taxon>
        <taxon>Gunneridae</taxon>
        <taxon>Pentapetalae</taxon>
        <taxon>asterids</taxon>
        <taxon>campanulids</taxon>
        <taxon>Asterales</taxon>
        <taxon>Asteraceae</taxon>
        <taxon>Carduoideae</taxon>
        <taxon>Cardueae</taxon>
        <taxon>Carduinae</taxon>
        <taxon>Cynara</taxon>
    </lineage>
</organism>
<feature type="compositionally biased region" description="Polar residues" evidence="1">
    <location>
        <begin position="13"/>
        <end position="26"/>
    </location>
</feature>
<dbReference type="Gramene" id="KVH91684">
    <property type="protein sequence ID" value="KVH91684"/>
    <property type="gene ID" value="Ccrd_006284"/>
</dbReference>
<protein>
    <submittedName>
        <fullName evidence="2">Uncharacterized protein</fullName>
    </submittedName>
</protein>